<feature type="compositionally biased region" description="Low complexity" evidence="7">
    <location>
        <begin position="184"/>
        <end position="199"/>
    </location>
</feature>
<comment type="subcellular location">
    <subcellularLocation>
        <location evidence="1">Nucleus</location>
    </subcellularLocation>
</comment>
<dbReference type="SUPFAM" id="SSF57716">
    <property type="entry name" value="Glucocorticoid receptor-like (DNA-binding domain)"/>
    <property type="match status" value="1"/>
</dbReference>
<keyword evidence="2" id="KW-0479">Metal-binding</keyword>
<dbReference type="RefSeq" id="XP_007373960.1">
    <property type="nucleotide sequence ID" value="XM_007373898.1"/>
</dbReference>
<dbReference type="PROSITE" id="PS50114">
    <property type="entry name" value="GATA_ZN_FINGER_2"/>
    <property type="match status" value="1"/>
</dbReference>
<dbReference type="InterPro" id="IPR039355">
    <property type="entry name" value="Transcription_factor_GATA"/>
</dbReference>
<dbReference type="GO" id="GO:0045944">
    <property type="term" value="P:positive regulation of transcription by RNA polymerase II"/>
    <property type="evidence" value="ECO:0007669"/>
    <property type="project" value="TreeGrafter"/>
</dbReference>
<name>G3AI62_SPAPN</name>
<dbReference type="PRINTS" id="PR00619">
    <property type="entry name" value="GATAZNFINGER"/>
</dbReference>
<dbReference type="KEGG" id="spaa:SPAPADRAFT_134610"/>
<dbReference type="GO" id="GO:0000122">
    <property type="term" value="P:negative regulation of transcription by RNA polymerase II"/>
    <property type="evidence" value="ECO:0007669"/>
    <property type="project" value="TreeGrafter"/>
</dbReference>
<keyword evidence="4" id="KW-0862">Zinc</keyword>
<organism evidence="10">
    <name type="scientific">Spathaspora passalidarum (strain NRRL Y-27907 / 11-Y1)</name>
    <dbReference type="NCBI Taxonomy" id="619300"/>
    <lineage>
        <taxon>Eukaryota</taxon>
        <taxon>Fungi</taxon>
        <taxon>Dikarya</taxon>
        <taxon>Ascomycota</taxon>
        <taxon>Saccharomycotina</taxon>
        <taxon>Pichiomycetes</taxon>
        <taxon>Debaryomycetaceae</taxon>
        <taxon>Spathaspora</taxon>
    </lineage>
</organism>
<dbReference type="Gene3D" id="3.30.50.10">
    <property type="entry name" value="Erythroid Transcription Factor GATA-1, subunit A"/>
    <property type="match status" value="1"/>
</dbReference>
<reference evidence="9 10" key="1">
    <citation type="journal article" date="2011" name="Proc. Natl. Acad. Sci. U.S.A.">
        <title>Comparative genomics of xylose-fermenting fungi for enhanced biofuel production.</title>
        <authorList>
            <person name="Wohlbach D.J."/>
            <person name="Kuo A."/>
            <person name="Sato T.K."/>
            <person name="Potts K.M."/>
            <person name="Salamov A.A."/>
            <person name="LaButti K.M."/>
            <person name="Sun H."/>
            <person name="Clum A."/>
            <person name="Pangilinan J.L."/>
            <person name="Lindquist E.A."/>
            <person name="Lucas S."/>
            <person name="Lapidus A."/>
            <person name="Jin M."/>
            <person name="Gunawan C."/>
            <person name="Balan V."/>
            <person name="Dale B.E."/>
            <person name="Jeffries T.W."/>
            <person name="Zinkel R."/>
            <person name="Barry K.W."/>
            <person name="Grigoriev I.V."/>
            <person name="Gasch A.P."/>
        </authorList>
    </citation>
    <scope>NUCLEOTIDE SEQUENCE [LARGE SCALE GENOMIC DNA]</scope>
    <source>
        <strain evidence="10">NRRL Y-27907 / 11-Y1</strain>
    </source>
</reference>
<evidence type="ECO:0000256" key="1">
    <source>
        <dbReference type="ARBA" id="ARBA00004123"/>
    </source>
</evidence>
<keyword evidence="3 6" id="KW-0863">Zinc-finger</keyword>
<feature type="compositionally biased region" description="Polar residues" evidence="7">
    <location>
        <begin position="20"/>
        <end position="36"/>
    </location>
</feature>
<feature type="domain" description="GATA-type" evidence="8">
    <location>
        <begin position="131"/>
        <end position="178"/>
    </location>
</feature>
<sequence>MAIGEVQQRIPPVVGPSGVTAVSPTVPSKTILSTPQELKPVSSSASESSTASPPLSDSNSGTPLNNKPTESPNYQTGQVPPQQLSTPPSKTPQVKSEGDNTVNPGQPNAKTTTHVNNGTTTTKTNISSPVCRNCKTQTTPLWRRDETGQVLCNACGLFLKLHGRPRPISLKTDTIKSRNRIKQSSSNHHNNLNKSSSPN</sequence>
<dbReference type="GO" id="GO:0008270">
    <property type="term" value="F:zinc ion binding"/>
    <property type="evidence" value="ECO:0007669"/>
    <property type="project" value="UniProtKB-KW"/>
</dbReference>
<feature type="region of interest" description="Disordered" evidence="7">
    <location>
        <begin position="177"/>
        <end position="199"/>
    </location>
</feature>
<dbReference type="FunFam" id="3.30.50.10:FF:000007">
    <property type="entry name" value="Nitrogen regulatory AreA, N-terminal"/>
    <property type="match status" value="1"/>
</dbReference>
<evidence type="ECO:0000313" key="9">
    <source>
        <dbReference type="EMBL" id="EGW34376.1"/>
    </source>
</evidence>
<dbReference type="CDD" id="cd00202">
    <property type="entry name" value="ZnF_GATA"/>
    <property type="match status" value="1"/>
</dbReference>
<dbReference type="EMBL" id="GL996500">
    <property type="protein sequence ID" value="EGW34376.1"/>
    <property type="molecule type" value="Genomic_DNA"/>
</dbReference>
<dbReference type="InterPro" id="IPR000679">
    <property type="entry name" value="Znf_GATA"/>
</dbReference>
<evidence type="ECO:0000313" key="10">
    <source>
        <dbReference type="Proteomes" id="UP000000709"/>
    </source>
</evidence>
<keyword evidence="10" id="KW-1185">Reference proteome</keyword>
<evidence type="ECO:0000256" key="5">
    <source>
        <dbReference type="ARBA" id="ARBA00023242"/>
    </source>
</evidence>
<evidence type="ECO:0000256" key="3">
    <source>
        <dbReference type="ARBA" id="ARBA00022771"/>
    </source>
</evidence>
<dbReference type="PANTHER" id="PTHR10071">
    <property type="entry name" value="TRANSCRIPTION FACTOR GATA FAMILY MEMBER"/>
    <property type="match status" value="1"/>
</dbReference>
<dbReference type="Pfam" id="PF00320">
    <property type="entry name" value="GATA"/>
    <property type="match status" value="1"/>
</dbReference>
<evidence type="ECO:0000256" key="4">
    <source>
        <dbReference type="ARBA" id="ARBA00022833"/>
    </source>
</evidence>
<feature type="non-terminal residue" evidence="9">
    <location>
        <position position="199"/>
    </location>
</feature>
<feature type="compositionally biased region" description="Low complexity" evidence="7">
    <location>
        <begin position="111"/>
        <end position="125"/>
    </location>
</feature>
<dbReference type="STRING" id="619300.G3AI62"/>
<dbReference type="GO" id="GO:0000981">
    <property type="term" value="F:DNA-binding transcription factor activity, RNA polymerase II-specific"/>
    <property type="evidence" value="ECO:0007669"/>
    <property type="project" value="TreeGrafter"/>
</dbReference>
<accession>G3AI62</accession>
<feature type="region of interest" description="Disordered" evidence="7">
    <location>
        <begin position="1"/>
        <end position="128"/>
    </location>
</feature>
<dbReference type="InterPro" id="IPR013088">
    <property type="entry name" value="Znf_NHR/GATA"/>
</dbReference>
<dbReference type="OrthoDB" id="515401at2759"/>
<evidence type="ECO:0000259" key="8">
    <source>
        <dbReference type="PROSITE" id="PS50114"/>
    </source>
</evidence>
<dbReference type="PANTHER" id="PTHR10071:SF338">
    <property type="entry name" value="GATA-TYPE DOMAIN-CONTAINING PROTEIN"/>
    <property type="match status" value="1"/>
</dbReference>
<protein>
    <recommendedName>
        <fullName evidence="8">GATA-type domain-containing protein</fullName>
    </recommendedName>
</protein>
<dbReference type="PROSITE" id="PS00344">
    <property type="entry name" value="GATA_ZN_FINGER_1"/>
    <property type="match status" value="1"/>
</dbReference>
<gene>
    <name evidence="9" type="ORF">SPAPADRAFT_134610</name>
</gene>
<proteinExistence type="predicted"/>
<dbReference type="GeneID" id="18869836"/>
<dbReference type="InParanoid" id="G3AI62"/>
<evidence type="ECO:0000256" key="7">
    <source>
        <dbReference type="SAM" id="MobiDB-lite"/>
    </source>
</evidence>
<evidence type="ECO:0000256" key="6">
    <source>
        <dbReference type="PROSITE-ProRule" id="PRU00094"/>
    </source>
</evidence>
<dbReference type="Proteomes" id="UP000000709">
    <property type="component" value="Unassembled WGS sequence"/>
</dbReference>
<dbReference type="HOGENOM" id="CLU_1375202_0_0_1"/>
<dbReference type="GO" id="GO:0005634">
    <property type="term" value="C:nucleus"/>
    <property type="evidence" value="ECO:0007669"/>
    <property type="project" value="UniProtKB-SubCell"/>
</dbReference>
<dbReference type="AlphaFoldDB" id="G3AI62"/>
<dbReference type="GO" id="GO:0000978">
    <property type="term" value="F:RNA polymerase II cis-regulatory region sequence-specific DNA binding"/>
    <property type="evidence" value="ECO:0007669"/>
    <property type="project" value="TreeGrafter"/>
</dbReference>
<feature type="compositionally biased region" description="Low complexity" evidence="7">
    <location>
        <begin position="42"/>
        <end position="60"/>
    </location>
</feature>
<dbReference type="eggNOG" id="KOG1601">
    <property type="taxonomic scope" value="Eukaryota"/>
</dbReference>
<evidence type="ECO:0000256" key="2">
    <source>
        <dbReference type="ARBA" id="ARBA00022723"/>
    </source>
</evidence>
<dbReference type="SMART" id="SM00401">
    <property type="entry name" value="ZnF_GATA"/>
    <property type="match status" value="1"/>
</dbReference>
<keyword evidence="5" id="KW-0539">Nucleus</keyword>
<feature type="compositionally biased region" description="Polar residues" evidence="7">
    <location>
        <begin position="61"/>
        <end position="110"/>
    </location>
</feature>